<reference evidence="7 8" key="1">
    <citation type="submission" date="2017-07" db="EMBL/GenBank/DDBJ databases">
        <title>Virgibacillus sp. LM2416.</title>
        <authorList>
            <person name="Tak E.J."/>
            <person name="Bae J.-W."/>
        </authorList>
    </citation>
    <scope>NUCLEOTIDE SEQUENCE [LARGE SCALE GENOMIC DNA]</scope>
    <source>
        <strain evidence="7 8">LM2416</strain>
    </source>
</reference>
<dbReference type="AlphaFoldDB" id="A0A220U0Z2"/>
<dbReference type="PANTHER" id="PTHR30632">
    <property type="entry name" value="MOLYBDATE-BINDING PERIPLASMIC PROTEIN"/>
    <property type="match status" value="1"/>
</dbReference>
<dbReference type="Pfam" id="PF13531">
    <property type="entry name" value="SBP_bac_11"/>
    <property type="match status" value="1"/>
</dbReference>
<dbReference type="PROSITE" id="PS51257">
    <property type="entry name" value="PROKAR_LIPOPROTEIN"/>
    <property type="match status" value="1"/>
</dbReference>
<dbReference type="GO" id="GO:0030973">
    <property type="term" value="F:molybdate ion binding"/>
    <property type="evidence" value="ECO:0007669"/>
    <property type="project" value="UniProtKB-ARBA"/>
</dbReference>
<feature type="binding site" evidence="5">
    <location>
        <position position="175"/>
    </location>
    <ligand>
        <name>molybdate</name>
        <dbReference type="ChEBI" id="CHEBI:36264"/>
    </ligand>
</feature>
<dbReference type="GO" id="GO:0015689">
    <property type="term" value="P:molybdate ion transport"/>
    <property type="evidence" value="ECO:0007669"/>
    <property type="project" value="InterPro"/>
</dbReference>
<evidence type="ECO:0000256" key="6">
    <source>
        <dbReference type="SAM" id="SignalP"/>
    </source>
</evidence>
<feature type="chain" id="PRO_5038382551" evidence="6">
    <location>
        <begin position="20"/>
        <end position="256"/>
    </location>
</feature>
<keyword evidence="4 6" id="KW-0732">Signal</keyword>
<feature type="binding site" evidence="5">
    <location>
        <position position="66"/>
    </location>
    <ligand>
        <name>molybdate</name>
        <dbReference type="ChEBI" id="CHEBI:36264"/>
    </ligand>
</feature>
<evidence type="ECO:0000256" key="2">
    <source>
        <dbReference type="ARBA" id="ARBA00022505"/>
    </source>
</evidence>
<keyword evidence="2 5" id="KW-0500">Molybdenum</keyword>
<dbReference type="EMBL" id="CP022315">
    <property type="protein sequence ID" value="ASK61788.1"/>
    <property type="molecule type" value="Genomic_DNA"/>
</dbReference>
<dbReference type="GO" id="GO:1901359">
    <property type="term" value="F:tungstate binding"/>
    <property type="evidence" value="ECO:0007669"/>
    <property type="project" value="UniProtKB-ARBA"/>
</dbReference>
<accession>A0A220U0Z2</accession>
<feature type="binding site" evidence="5">
    <location>
        <position position="193"/>
    </location>
    <ligand>
        <name>molybdate</name>
        <dbReference type="ChEBI" id="CHEBI:36264"/>
    </ligand>
</feature>
<dbReference type="KEGG" id="vil:CFK37_06270"/>
<organism evidence="7 8">
    <name type="scientific">Virgibacillus phasianinus</name>
    <dbReference type="NCBI Taxonomy" id="2017483"/>
    <lineage>
        <taxon>Bacteria</taxon>
        <taxon>Bacillati</taxon>
        <taxon>Bacillota</taxon>
        <taxon>Bacilli</taxon>
        <taxon>Bacillales</taxon>
        <taxon>Bacillaceae</taxon>
        <taxon>Virgibacillus</taxon>
    </lineage>
</organism>
<dbReference type="GO" id="GO:0046872">
    <property type="term" value="F:metal ion binding"/>
    <property type="evidence" value="ECO:0007669"/>
    <property type="project" value="UniProtKB-KW"/>
</dbReference>
<feature type="binding site" evidence="5">
    <location>
        <position position="148"/>
    </location>
    <ligand>
        <name>molybdate</name>
        <dbReference type="ChEBI" id="CHEBI:36264"/>
    </ligand>
</feature>
<evidence type="ECO:0000313" key="8">
    <source>
        <dbReference type="Proteomes" id="UP000198312"/>
    </source>
</evidence>
<dbReference type="NCBIfam" id="TIGR01256">
    <property type="entry name" value="modA"/>
    <property type="match status" value="1"/>
</dbReference>
<protein>
    <submittedName>
        <fullName evidence="7">Molybdate ABC transporter substrate-binding protein</fullName>
    </submittedName>
</protein>
<evidence type="ECO:0000256" key="3">
    <source>
        <dbReference type="ARBA" id="ARBA00022723"/>
    </source>
</evidence>
<dbReference type="InterPro" id="IPR050682">
    <property type="entry name" value="ModA/WtpA"/>
</dbReference>
<dbReference type="PANTHER" id="PTHR30632:SF0">
    <property type="entry name" value="SULFATE-BINDING PROTEIN"/>
    <property type="match status" value="1"/>
</dbReference>
<feature type="binding site" evidence="5">
    <location>
        <position position="38"/>
    </location>
    <ligand>
        <name>molybdate</name>
        <dbReference type="ChEBI" id="CHEBI:36264"/>
    </ligand>
</feature>
<dbReference type="FunFam" id="3.40.190.10:FF:000035">
    <property type="entry name" value="Molybdate ABC transporter substrate-binding protein"/>
    <property type="match status" value="1"/>
</dbReference>
<dbReference type="Proteomes" id="UP000198312">
    <property type="component" value="Chromosome"/>
</dbReference>
<sequence>MVKRLFMLCMLLSTLVACDSTESTDPSNKELFISAAASLSGALNEISEKFEANNPNVTITLNMSGSGKLAQQIQQGAPVDVFLSADQHWMDVLASDNLLLSSTRINFTKNNLVLITQKKSPGIVRGLNELSKESFDQIAIGNPKSVPAGSYAKDALTNLGLWDELKDSFVFAKDVSQVLTYIETGNAEIGFVYGSDLHRAEGVKVLTEIDKELYTPIVYPAAVLSESEQPELAKEFLSFIQSDSAQTILKNYGFSY</sequence>
<evidence type="ECO:0000313" key="7">
    <source>
        <dbReference type="EMBL" id="ASK61788.1"/>
    </source>
</evidence>
<dbReference type="PIRSF" id="PIRSF004846">
    <property type="entry name" value="ModA"/>
    <property type="match status" value="1"/>
</dbReference>
<dbReference type="SUPFAM" id="SSF53850">
    <property type="entry name" value="Periplasmic binding protein-like II"/>
    <property type="match status" value="1"/>
</dbReference>
<dbReference type="Gene3D" id="3.40.190.10">
    <property type="entry name" value="Periplasmic binding protein-like II"/>
    <property type="match status" value="2"/>
</dbReference>
<evidence type="ECO:0000256" key="5">
    <source>
        <dbReference type="PIRSR" id="PIRSR004846-1"/>
    </source>
</evidence>
<dbReference type="OrthoDB" id="9785015at2"/>
<dbReference type="RefSeq" id="WP_089061048.1">
    <property type="nucleotide sequence ID" value="NZ_CP022315.1"/>
</dbReference>
<gene>
    <name evidence="7" type="primary">modA</name>
    <name evidence="7" type="ORF">CFK37_06270</name>
</gene>
<evidence type="ECO:0000256" key="1">
    <source>
        <dbReference type="ARBA" id="ARBA00009175"/>
    </source>
</evidence>
<name>A0A220U0Z2_9BACI</name>
<proteinExistence type="inferred from homology"/>
<comment type="similarity">
    <text evidence="1">Belongs to the bacterial solute-binding protein ModA family.</text>
</comment>
<dbReference type="InterPro" id="IPR005950">
    <property type="entry name" value="ModA"/>
</dbReference>
<evidence type="ECO:0000256" key="4">
    <source>
        <dbReference type="ARBA" id="ARBA00022729"/>
    </source>
</evidence>
<feature type="signal peptide" evidence="6">
    <location>
        <begin position="1"/>
        <end position="19"/>
    </location>
</feature>
<keyword evidence="8" id="KW-1185">Reference proteome</keyword>
<keyword evidence="3 5" id="KW-0479">Metal-binding</keyword>